<feature type="compositionally biased region" description="Basic and acidic residues" evidence="3">
    <location>
        <begin position="838"/>
        <end position="849"/>
    </location>
</feature>
<evidence type="ECO:0000256" key="2">
    <source>
        <dbReference type="PROSITE-ProRule" id="PRU00808"/>
    </source>
</evidence>
<feature type="compositionally biased region" description="Basic residues" evidence="3">
    <location>
        <begin position="1108"/>
        <end position="1118"/>
    </location>
</feature>
<feature type="compositionally biased region" description="Low complexity" evidence="3">
    <location>
        <begin position="678"/>
        <end position="687"/>
    </location>
</feature>
<feature type="compositionally biased region" description="Low complexity" evidence="3">
    <location>
        <begin position="990"/>
        <end position="1008"/>
    </location>
</feature>
<feature type="compositionally biased region" description="Pro residues" evidence="3">
    <location>
        <begin position="1566"/>
        <end position="1593"/>
    </location>
</feature>
<gene>
    <name evidence="6" type="ORF">PAPYR_4888</name>
</gene>
<feature type="compositionally biased region" description="Basic residues" evidence="3">
    <location>
        <begin position="71"/>
        <end position="80"/>
    </location>
</feature>
<feature type="compositionally biased region" description="Basic residues" evidence="3">
    <location>
        <begin position="1089"/>
        <end position="1101"/>
    </location>
</feature>
<feature type="domain" description="Proteasome alpha-type subunits" evidence="5">
    <location>
        <begin position="1680"/>
        <end position="1702"/>
    </location>
</feature>
<keyword evidence="7" id="KW-1185">Reference proteome</keyword>
<feature type="compositionally biased region" description="Pro residues" evidence="3">
    <location>
        <begin position="1188"/>
        <end position="1201"/>
    </location>
</feature>
<dbReference type="PROSITE" id="PS51475">
    <property type="entry name" value="PROTEASOME_ALPHA_2"/>
    <property type="match status" value="1"/>
</dbReference>
<feature type="region of interest" description="Disordered" evidence="3">
    <location>
        <begin position="171"/>
        <end position="216"/>
    </location>
</feature>
<dbReference type="InterPro" id="IPR029055">
    <property type="entry name" value="Ntn_hydrolases_N"/>
</dbReference>
<feature type="region of interest" description="Disordered" evidence="3">
    <location>
        <begin position="1562"/>
        <end position="1644"/>
    </location>
</feature>
<feature type="compositionally biased region" description="Pro residues" evidence="3">
    <location>
        <begin position="1619"/>
        <end position="1632"/>
    </location>
</feature>
<dbReference type="EMBL" id="JAPMOS010000022">
    <property type="protein sequence ID" value="KAJ4459099.1"/>
    <property type="molecule type" value="Genomic_DNA"/>
</dbReference>
<feature type="region of interest" description="Disordered" evidence="3">
    <location>
        <begin position="228"/>
        <end position="271"/>
    </location>
</feature>
<feature type="compositionally biased region" description="Low complexity" evidence="3">
    <location>
        <begin position="577"/>
        <end position="607"/>
    </location>
</feature>
<feature type="region of interest" description="Disordered" evidence="3">
    <location>
        <begin position="990"/>
        <end position="1023"/>
    </location>
</feature>
<dbReference type="PANTHER" id="PTHR11599">
    <property type="entry name" value="PROTEASOME SUBUNIT ALPHA/BETA"/>
    <property type="match status" value="1"/>
</dbReference>
<dbReference type="InterPro" id="IPR000426">
    <property type="entry name" value="Proteasome_asu_N"/>
</dbReference>
<dbReference type="InterPro" id="IPR001353">
    <property type="entry name" value="Proteasome_sua/b"/>
</dbReference>
<feature type="compositionally biased region" description="Low complexity" evidence="3">
    <location>
        <begin position="1202"/>
        <end position="1221"/>
    </location>
</feature>
<feature type="compositionally biased region" description="Pro residues" evidence="3">
    <location>
        <begin position="620"/>
        <end position="640"/>
    </location>
</feature>
<keyword evidence="4" id="KW-0812">Transmembrane</keyword>
<dbReference type="InterPro" id="IPR023332">
    <property type="entry name" value="Proteasome_alpha-type"/>
</dbReference>
<reference evidence="6" key="1">
    <citation type="journal article" date="2022" name="bioRxiv">
        <title>Genomics of Preaxostyla Flagellates Illuminates Evolutionary Transitions and the Path Towards Mitochondrial Loss.</title>
        <authorList>
            <person name="Novak L.V.F."/>
            <person name="Treitli S.C."/>
            <person name="Pyrih J."/>
            <person name="Halakuc P."/>
            <person name="Pipaliya S.V."/>
            <person name="Vacek V."/>
            <person name="Brzon O."/>
            <person name="Soukal P."/>
            <person name="Eme L."/>
            <person name="Dacks J.B."/>
            <person name="Karnkowska A."/>
            <person name="Elias M."/>
            <person name="Hampl V."/>
        </authorList>
    </citation>
    <scope>NUCLEOTIDE SEQUENCE</scope>
    <source>
        <strain evidence="6">RCP-MX</strain>
    </source>
</reference>
<feature type="compositionally biased region" description="Pro residues" evidence="3">
    <location>
        <begin position="804"/>
        <end position="825"/>
    </location>
</feature>
<feature type="compositionally biased region" description="Low complexity" evidence="3">
    <location>
        <begin position="1434"/>
        <end position="1446"/>
    </location>
</feature>
<protein>
    <submittedName>
        <fullName evidence="6">Proteasome subunit alpha type-6-B</fullName>
    </submittedName>
</protein>
<feature type="transmembrane region" description="Helical" evidence="4">
    <location>
        <begin position="280"/>
        <end position="302"/>
    </location>
</feature>
<feature type="compositionally biased region" description="Low complexity" evidence="3">
    <location>
        <begin position="1274"/>
        <end position="1288"/>
    </location>
</feature>
<feature type="compositionally biased region" description="Low complexity" evidence="3">
    <location>
        <begin position="1319"/>
        <end position="1335"/>
    </location>
</feature>
<comment type="similarity">
    <text evidence="2">Belongs to the peptidase T1A family.</text>
</comment>
<dbReference type="Gene3D" id="3.60.20.10">
    <property type="entry name" value="Glutamine Phosphoribosylpyrophosphate, subunit 1, domain 1"/>
    <property type="match status" value="1"/>
</dbReference>
<feature type="region of interest" description="Disordered" evidence="3">
    <location>
        <begin position="331"/>
        <end position="366"/>
    </location>
</feature>
<feature type="compositionally biased region" description="Low complexity" evidence="3">
    <location>
        <begin position="1238"/>
        <end position="1247"/>
    </location>
</feature>
<feature type="compositionally biased region" description="Pro residues" evidence="3">
    <location>
        <begin position="1072"/>
        <end position="1085"/>
    </location>
</feature>
<feature type="compositionally biased region" description="Pro residues" evidence="3">
    <location>
        <begin position="1248"/>
        <end position="1258"/>
    </location>
</feature>
<feature type="compositionally biased region" description="Pro residues" evidence="3">
    <location>
        <begin position="534"/>
        <end position="556"/>
    </location>
</feature>
<feature type="compositionally biased region" description="Low complexity" evidence="3">
    <location>
        <begin position="641"/>
        <end position="654"/>
    </location>
</feature>
<evidence type="ECO:0000256" key="3">
    <source>
        <dbReference type="SAM" id="MobiDB-lite"/>
    </source>
</evidence>
<feature type="compositionally biased region" description="Pro residues" evidence="3">
    <location>
        <begin position="1417"/>
        <end position="1433"/>
    </location>
</feature>
<dbReference type="SMART" id="SM00948">
    <property type="entry name" value="Proteasome_A_N"/>
    <property type="match status" value="1"/>
</dbReference>
<evidence type="ECO:0000259" key="5">
    <source>
        <dbReference type="SMART" id="SM00948"/>
    </source>
</evidence>
<dbReference type="Pfam" id="PF00227">
    <property type="entry name" value="Proteasome"/>
    <property type="match status" value="1"/>
</dbReference>
<sequence length="1914" mass="196057">MDLPIPLPNTDVINENIEARLKPIRSWEAHLLDYASPKQGAIPSRIRTVGKKKKGSHLPPLSSVLADGVKPAHHSHRSRPLHNLVMGLPTASPAPSPRGGPPAQRSPLKLPKVTTQSQSLQPVAAPTPAGPALPIFMLPNGTLVTLVADDGMAAQGLQARHVDMPPLIPLVASAPPPPRKATAGPPYRRGFPPRARSVAAPRSSPHHFGTAAPVSSRQPLASLTEPLFHAGEEPPAPIRRRPQPLHGRALPPQPPPQKQPPARRDGPQAEAEQCPLAQPLLLVLTLVLLAVALALGVILTIGQPHVPLAQRQPLLLRLLFTLIHSPGTLRAVRPRGREHEPPVPSPLAQTSGHLASPPQLPPPFEQSAAAFPAADAAFPWGSGGLRRSPSPPRPLPQPPPSYSVTEALGPGSMPGSSLKEGASPPQPLAPAAPAPAAPAPAAAPVAPVPPLRVAGSKEGAHPSAPSDLRPAPPPSQPAPPAGPAPLPTVDVAGGLPRGFAAPDRATASTPSPAALMPVPGAVGARVSETAAPPQASPPPVVAQHTPAPPGPSPPSSSAPRALAAAAPAPPPAPSVPKPADASTHPVQAPGPAGGSASSPPAAQQAAQEPPPIPLAATRGPAPPQPDGGPAAPQAPAPPGPSTAAPSALSAAPVVVPAPAPAPAPALAPAPAPAPAVPIPASSDGQATPPRPQPSTPLPAPPTAVLSPRAVAPGTPPGLAIGSSVLLSPPAPPPSPVSPAPQPPLPPPPLAPAGDAQPQQVTSPRLPAAGKAHQSPLPAASCPGGASPDPPTPADRTSRAVSTPRPCPLRPYSPRPYSRPVPPAPSPSGSRPRSATSRQEMRAQERRRGWGPEADGQPPSEGDDEGSVASYHSEAWGGGLLEAGEAGAGAMDVLPILLEAPPPPAHPMVARQQPLAPDQATPALGDDAAAASASVAATRVLRARAALAGVWPPLAAIPDPSPAWAPLRATAQALLTRVTLAAMLARPAPTAAAAPHDAAPPSGTSATGGPARGGGAPSAGRGVLGMPRRAHFAHRHLRVLNRSAMQLEILAGRCPETPRVARPEWRRLWDMEPPQPQPQPPAPPALAPVAHRHRHQRQHRSQRPPQWLSRRHHHRHRHQWQPQRASDPAGQMPSPQRPLDELRAMQQRHMAQLELLKAAQQRHAALLETAALTAHLAAQRRVSHQAALGPPPAAPPPQPRPASPRAHLAAVAPAAPRASPHPQGSSPGSISPAHTLEIPPAARSACAASPPPSARPPDSPAWVPTPTGPSPPLTSPSHKPPAVVQAAAVAPPPPPSPATATAAVIAGPQLVIPIPAQAPAPGALAHSASAPITPSTNPSPPPAPAPPDEETPHRHGPQPAPPVQGPGRVPGDGVGRGRPRPARHEGDEAEAPLTLTGPDPGPAVLPRPRHGPGLHISPPDPPGGPQLPATPPAPSSASLLLGPLRSPHLPVAASPPPQFLAAPSPLAPMPPSPRLVTASPRRVRPHSAPRTLPTPAPSTPCASPTIPPALLGARSPRCFSPPTAATAAVPRLAATHLPQITIPPGAEYFSFAGPRILAPTAAAPSAVEPPSPRPWMPYSPGRPSPALPTLPPAAPALLPLAAAHGGGGGGPLPPAGKHQPTPPCTPPPAGPRPSPRRTAHSLGPGAGAGPLVAAECLGIALPPEAPPPRLTPGRMAGRSGYDRYIAIFSPEGKLFQIEYACKAIRTEAVTAVAVRGRDCVVIACEKKVPDKLIDPDTVKHVYRVTEHIGGLFVGIQADARQLLHRVRIMAANFKLEHGIEIPCDYLAKMVADDFQFFTQHAYSRPLGVSLMLFSIDEEFGPQLFKMDPSGFFAGYKAAATGQKEVECTNQLEKKLRPNPAQPELHYGECLKAVRAIAPLADREVDAALTEIVEGGGFEDYMRQLAERGEEEPADR</sequence>
<keyword evidence="1 2" id="KW-0647">Proteasome</keyword>
<proteinExistence type="inferred from homology"/>
<dbReference type="InterPro" id="IPR050115">
    <property type="entry name" value="Proteasome_alpha"/>
</dbReference>
<feature type="compositionally biased region" description="Pro residues" evidence="3">
    <location>
        <begin position="424"/>
        <end position="438"/>
    </location>
</feature>
<feature type="region of interest" description="Disordered" evidence="3">
    <location>
        <begin position="1319"/>
        <end position="1501"/>
    </location>
</feature>
<feature type="compositionally biased region" description="Low complexity" evidence="3">
    <location>
        <begin position="557"/>
        <end position="566"/>
    </location>
</feature>
<dbReference type="GO" id="GO:0000502">
    <property type="term" value="C:proteasome complex"/>
    <property type="evidence" value="ECO:0007669"/>
    <property type="project" value="UniProtKB-KW"/>
</dbReference>
<dbReference type="SUPFAM" id="SSF56235">
    <property type="entry name" value="N-terminal nucleophile aminohydrolases (Ntn hydrolases)"/>
    <property type="match status" value="1"/>
</dbReference>
<feature type="compositionally biased region" description="Pro residues" evidence="3">
    <location>
        <begin position="1336"/>
        <end position="1345"/>
    </location>
</feature>
<organism evidence="6 7">
    <name type="scientific">Paratrimastix pyriformis</name>
    <dbReference type="NCBI Taxonomy" id="342808"/>
    <lineage>
        <taxon>Eukaryota</taxon>
        <taxon>Metamonada</taxon>
        <taxon>Preaxostyla</taxon>
        <taxon>Paratrimastigidae</taxon>
        <taxon>Paratrimastix</taxon>
    </lineage>
</organism>
<feature type="compositionally biased region" description="Pro residues" evidence="3">
    <location>
        <begin position="688"/>
        <end position="701"/>
    </location>
</feature>
<accession>A0ABQ8UIP3</accession>
<feature type="compositionally biased region" description="Low complexity" evidence="3">
    <location>
        <begin position="826"/>
        <end position="837"/>
    </location>
</feature>
<dbReference type="Proteomes" id="UP001141327">
    <property type="component" value="Unassembled WGS sequence"/>
</dbReference>
<feature type="region of interest" description="Disordered" evidence="3">
    <location>
        <begin position="70"/>
        <end position="125"/>
    </location>
</feature>
<feature type="compositionally biased region" description="Pro residues" evidence="3">
    <location>
        <begin position="470"/>
        <end position="486"/>
    </location>
</feature>
<feature type="region of interest" description="Disordered" evidence="3">
    <location>
        <begin position="1069"/>
        <end position="1136"/>
    </location>
</feature>
<keyword evidence="4" id="KW-0472">Membrane</keyword>
<feature type="region of interest" description="Disordered" evidence="3">
    <location>
        <begin position="1181"/>
        <end position="1300"/>
    </location>
</feature>
<keyword evidence="4" id="KW-1133">Transmembrane helix</keyword>
<evidence type="ECO:0000313" key="6">
    <source>
        <dbReference type="EMBL" id="KAJ4459099.1"/>
    </source>
</evidence>
<feature type="compositionally biased region" description="Pro residues" evidence="3">
    <location>
        <begin position="655"/>
        <end position="677"/>
    </location>
</feature>
<evidence type="ECO:0000256" key="1">
    <source>
        <dbReference type="ARBA" id="ARBA00022942"/>
    </source>
</evidence>
<name>A0ABQ8UIP3_9EUKA</name>
<comment type="caution">
    <text evidence="6">The sequence shown here is derived from an EMBL/GenBank/DDBJ whole genome shotgun (WGS) entry which is preliminary data.</text>
</comment>
<feature type="region of interest" description="Disordered" evidence="3">
    <location>
        <begin position="380"/>
        <end position="870"/>
    </location>
</feature>
<feature type="compositionally biased region" description="Pro residues" evidence="3">
    <location>
        <begin position="567"/>
        <end position="576"/>
    </location>
</feature>
<evidence type="ECO:0000313" key="7">
    <source>
        <dbReference type="Proteomes" id="UP001141327"/>
    </source>
</evidence>
<feature type="compositionally biased region" description="Pro residues" evidence="3">
    <location>
        <begin position="389"/>
        <end position="401"/>
    </location>
</feature>
<evidence type="ECO:0000256" key="4">
    <source>
        <dbReference type="SAM" id="Phobius"/>
    </source>
</evidence>
<dbReference type="Pfam" id="PF10584">
    <property type="entry name" value="Proteasome_A_N"/>
    <property type="match status" value="1"/>
</dbReference>
<feature type="compositionally biased region" description="Pro residues" evidence="3">
    <location>
        <begin position="728"/>
        <end position="750"/>
    </location>
</feature>